<evidence type="ECO:0000256" key="5">
    <source>
        <dbReference type="ARBA" id="ARBA00022989"/>
    </source>
</evidence>
<dbReference type="GO" id="GO:0008324">
    <property type="term" value="F:monoatomic cation transmembrane transporter activity"/>
    <property type="evidence" value="ECO:0007669"/>
    <property type="project" value="InterPro"/>
</dbReference>
<comment type="subcellular location">
    <subcellularLocation>
        <location evidence="1">Cell membrane</location>
        <topology evidence="1">Multi-pass membrane protein</topology>
    </subcellularLocation>
</comment>
<feature type="transmembrane region" description="Helical" evidence="8">
    <location>
        <begin position="72"/>
        <end position="94"/>
    </location>
</feature>
<keyword evidence="2" id="KW-0813">Transport</keyword>
<evidence type="ECO:0000256" key="6">
    <source>
        <dbReference type="ARBA" id="ARBA00023065"/>
    </source>
</evidence>
<dbReference type="EMBL" id="FWDM01000025">
    <property type="protein sequence ID" value="SLM14062.1"/>
    <property type="molecule type" value="Genomic_DNA"/>
</dbReference>
<keyword evidence="3" id="KW-1003">Cell membrane</keyword>
<evidence type="ECO:0000256" key="4">
    <source>
        <dbReference type="ARBA" id="ARBA00022692"/>
    </source>
</evidence>
<reference evidence="9" key="1">
    <citation type="submission" date="2017-02" db="EMBL/GenBank/DDBJ databases">
        <authorList>
            <person name="Regsiter A."/>
            <person name="William W."/>
        </authorList>
    </citation>
    <scope>NUCLEOTIDE SEQUENCE</scope>
    <source>
        <strain evidence="9">Bib</strain>
    </source>
</reference>
<keyword evidence="4 8" id="KW-0812">Transmembrane</keyword>
<gene>
    <name evidence="9" type="ORF">SPIROBIBN47_310014</name>
</gene>
<evidence type="ECO:0000256" key="3">
    <source>
        <dbReference type="ARBA" id="ARBA00022475"/>
    </source>
</evidence>
<feature type="transmembrane region" description="Helical" evidence="8">
    <location>
        <begin position="278"/>
        <end position="296"/>
    </location>
</feature>
<protein>
    <submittedName>
        <fullName evidence="9">Putative Ktr system potassium uptake protein D</fullName>
    </submittedName>
</protein>
<feature type="transmembrane region" description="Helical" evidence="8">
    <location>
        <begin position="340"/>
        <end position="363"/>
    </location>
</feature>
<feature type="transmembrane region" description="Helical" evidence="8">
    <location>
        <begin position="375"/>
        <end position="397"/>
    </location>
</feature>
<feature type="transmembrane region" description="Helical" evidence="8">
    <location>
        <begin position="223"/>
        <end position="242"/>
    </location>
</feature>
<evidence type="ECO:0000256" key="2">
    <source>
        <dbReference type="ARBA" id="ARBA00022448"/>
    </source>
</evidence>
<dbReference type="InterPro" id="IPR003445">
    <property type="entry name" value="Cat_transpt"/>
</dbReference>
<accession>A0A3P3XJS4</accession>
<feature type="transmembrane region" description="Helical" evidence="8">
    <location>
        <begin position="403"/>
        <end position="421"/>
    </location>
</feature>
<keyword evidence="5 8" id="KW-1133">Transmembrane helix</keyword>
<proteinExistence type="predicted"/>
<keyword evidence="7 8" id="KW-0472">Membrane</keyword>
<feature type="transmembrane region" description="Helical" evidence="8">
    <location>
        <begin position="127"/>
        <end position="146"/>
    </location>
</feature>
<keyword evidence="6" id="KW-0406">Ion transport</keyword>
<evidence type="ECO:0000256" key="8">
    <source>
        <dbReference type="SAM" id="Phobius"/>
    </source>
</evidence>
<feature type="transmembrane region" description="Helical" evidence="8">
    <location>
        <begin position="12"/>
        <end position="34"/>
    </location>
</feature>
<evidence type="ECO:0000256" key="7">
    <source>
        <dbReference type="ARBA" id="ARBA00023136"/>
    </source>
</evidence>
<feature type="transmembrane region" description="Helical" evidence="8">
    <location>
        <begin position="183"/>
        <end position="203"/>
    </location>
</feature>
<dbReference type="GO" id="GO:0005886">
    <property type="term" value="C:plasma membrane"/>
    <property type="evidence" value="ECO:0007669"/>
    <property type="project" value="UniProtKB-SubCell"/>
</dbReference>
<dbReference type="PANTHER" id="PTHR32024">
    <property type="entry name" value="TRK SYSTEM POTASSIUM UPTAKE PROTEIN TRKG-RELATED"/>
    <property type="match status" value="1"/>
</dbReference>
<dbReference type="Pfam" id="PF02386">
    <property type="entry name" value="TrkH"/>
    <property type="match status" value="1"/>
</dbReference>
<sequence length="441" mass="47520">MSIRIQIGKEKSLLILYFTGLIAAGTILFSMPFATKTGSMRFVDALFTATSAVCVTGLTTVDTLSLTRVGQFVLILLIQLGGLGIIAFSTLYLFSPRKRISVITRGFTGDYTVPSVEFRTRKIITQIIGWTAGFELLGTLIIWPVLSRSGYTLFDSLFHAISAFCNAGFSTLRSGMENFRDEALMNVVTMILIICGGLGFIVLQDIARLIQKKKLHLTYHSSIVLRTSVGLIIIGAILFFILENNHAFKGMSGASKIMASFFQSVTSRTAGFDTVPQAKLTSAAQFVTIILMFIGASPGSTGGGIKTTTFYLMLLVALRFREGGGVLVDRNRAVMPYSIFKAAAVVVRAVIIVLAVTVVLLIAEQVHGNPLGIETAIFESVSAFGTVGLSIGITPHLSAVSKLALVSAMFMGRVGLFAMAIPSSKYSTERYARSPRADILL</sequence>
<evidence type="ECO:0000313" key="9">
    <source>
        <dbReference type="EMBL" id="SLM14062.1"/>
    </source>
</evidence>
<name>A0A3P3XJS4_9SPIR</name>
<dbReference type="GO" id="GO:0030001">
    <property type="term" value="P:metal ion transport"/>
    <property type="evidence" value="ECO:0007669"/>
    <property type="project" value="UniProtKB-ARBA"/>
</dbReference>
<evidence type="ECO:0000256" key="1">
    <source>
        <dbReference type="ARBA" id="ARBA00004651"/>
    </source>
</evidence>
<dbReference type="AlphaFoldDB" id="A0A3P3XJS4"/>
<organism evidence="9">
    <name type="scientific">uncultured spirochete</name>
    <dbReference type="NCBI Taxonomy" id="156406"/>
    <lineage>
        <taxon>Bacteria</taxon>
        <taxon>Pseudomonadati</taxon>
        <taxon>Spirochaetota</taxon>
        <taxon>Spirochaetia</taxon>
        <taxon>Spirochaetales</taxon>
        <taxon>environmental samples</taxon>
    </lineage>
</organism>
<dbReference type="PANTHER" id="PTHR32024:SF1">
    <property type="entry name" value="KTR SYSTEM POTASSIUM UPTAKE PROTEIN B"/>
    <property type="match status" value="1"/>
</dbReference>